<evidence type="ECO:0000313" key="2">
    <source>
        <dbReference type="Proteomes" id="UP000053989"/>
    </source>
</evidence>
<organism evidence="1 2">
    <name type="scientific">Scleroderma citrinum Foug A</name>
    <dbReference type="NCBI Taxonomy" id="1036808"/>
    <lineage>
        <taxon>Eukaryota</taxon>
        <taxon>Fungi</taxon>
        <taxon>Dikarya</taxon>
        <taxon>Basidiomycota</taxon>
        <taxon>Agaricomycotina</taxon>
        <taxon>Agaricomycetes</taxon>
        <taxon>Agaricomycetidae</taxon>
        <taxon>Boletales</taxon>
        <taxon>Sclerodermatineae</taxon>
        <taxon>Sclerodermataceae</taxon>
        <taxon>Scleroderma</taxon>
    </lineage>
</organism>
<reference evidence="2" key="2">
    <citation type="submission" date="2015-01" db="EMBL/GenBank/DDBJ databases">
        <title>Evolutionary Origins and Diversification of the Mycorrhizal Mutualists.</title>
        <authorList>
            <consortium name="DOE Joint Genome Institute"/>
            <consortium name="Mycorrhizal Genomics Consortium"/>
            <person name="Kohler A."/>
            <person name="Kuo A."/>
            <person name="Nagy L.G."/>
            <person name="Floudas D."/>
            <person name="Copeland A."/>
            <person name="Barry K.W."/>
            <person name="Cichocki N."/>
            <person name="Veneault-Fourrey C."/>
            <person name="LaButti K."/>
            <person name="Lindquist E.A."/>
            <person name="Lipzen A."/>
            <person name="Lundell T."/>
            <person name="Morin E."/>
            <person name="Murat C."/>
            <person name="Riley R."/>
            <person name="Ohm R."/>
            <person name="Sun H."/>
            <person name="Tunlid A."/>
            <person name="Henrissat B."/>
            <person name="Grigoriev I.V."/>
            <person name="Hibbett D.S."/>
            <person name="Martin F."/>
        </authorList>
    </citation>
    <scope>NUCLEOTIDE SEQUENCE [LARGE SCALE GENOMIC DNA]</scope>
    <source>
        <strain evidence="2">Foug A</strain>
    </source>
</reference>
<dbReference type="EMBL" id="KN822232">
    <property type="protein sequence ID" value="KIM51945.1"/>
    <property type="molecule type" value="Genomic_DNA"/>
</dbReference>
<feature type="non-terminal residue" evidence="1">
    <location>
        <position position="1"/>
    </location>
</feature>
<gene>
    <name evidence="1" type="ORF">SCLCIDRAFT_50681</name>
</gene>
<dbReference type="InterPro" id="IPR012337">
    <property type="entry name" value="RNaseH-like_sf"/>
</dbReference>
<evidence type="ECO:0000313" key="1">
    <source>
        <dbReference type="EMBL" id="KIM51945.1"/>
    </source>
</evidence>
<dbReference type="AlphaFoldDB" id="A0A0C3CTN1"/>
<dbReference type="Proteomes" id="UP000053989">
    <property type="component" value="Unassembled WGS sequence"/>
</dbReference>
<reference evidence="1 2" key="1">
    <citation type="submission" date="2014-04" db="EMBL/GenBank/DDBJ databases">
        <authorList>
            <consortium name="DOE Joint Genome Institute"/>
            <person name="Kuo A."/>
            <person name="Kohler A."/>
            <person name="Nagy L.G."/>
            <person name="Floudas D."/>
            <person name="Copeland A."/>
            <person name="Barry K.W."/>
            <person name="Cichocki N."/>
            <person name="Veneault-Fourrey C."/>
            <person name="LaButti K."/>
            <person name="Lindquist E.A."/>
            <person name="Lipzen A."/>
            <person name="Lundell T."/>
            <person name="Morin E."/>
            <person name="Murat C."/>
            <person name="Sun H."/>
            <person name="Tunlid A."/>
            <person name="Henrissat B."/>
            <person name="Grigoriev I.V."/>
            <person name="Hibbett D.S."/>
            <person name="Martin F."/>
            <person name="Nordberg H.P."/>
            <person name="Cantor M.N."/>
            <person name="Hua S.X."/>
        </authorList>
    </citation>
    <scope>NUCLEOTIDE SEQUENCE [LARGE SCALE GENOMIC DNA]</scope>
    <source>
        <strain evidence="1 2">Foug A</strain>
    </source>
</reference>
<keyword evidence="2" id="KW-1185">Reference proteome</keyword>
<sequence>LRMFELSNHEWEVLEELRNVLKILKDATLYFSCGSTYIPTKPMKELVYSIPNLASMIPAMDLMDREFTSYAHNPTYSAPIRAAIELAQKTLSCYYSSMDKSVLYHIAMALHPRYKLTYFKNTCHSPTWIRNTEKLIRDKFEQSY</sequence>
<dbReference type="HOGENOM" id="CLU_099691_0_0_1"/>
<evidence type="ECO:0008006" key="3">
    <source>
        <dbReference type="Google" id="ProtNLM"/>
    </source>
</evidence>
<protein>
    <recommendedName>
        <fullName evidence="3">hAT-like transposase RNase-H fold domain-containing protein</fullName>
    </recommendedName>
</protein>
<dbReference type="InParanoid" id="A0A0C3CTN1"/>
<feature type="non-terminal residue" evidence="1">
    <location>
        <position position="144"/>
    </location>
</feature>
<name>A0A0C3CTN1_9AGAM</name>
<accession>A0A0C3CTN1</accession>
<proteinExistence type="predicted"/>
<dbReference type="SUPFAM" id="SSF53098">
    <property type="entry name" value="Ribonuclease H-like"/>
    <property type="match status" value="1"/>
</dbReference>
<dbReference type="OrthoDB" id="3359487at2759"/>